<evidence type="ECO:0000313" key="2">
    <source>
        <dbReference type="EMBL" id="RKW69737.1"/>
    </source>
</evidence>
<dbReference type="PANTHER" id="PTHR30283">
    <property type="entry name" value="PEROXIDE STRESS RESPONSE PROTEIN YAAA"/>
    <property type="match status" value="1"/>
</dbReference>
<gene>
    <name evidence="2" type="ORF">DWQ67_11615</name>
</gene>
<sequence length="265" mass="28235">MLILLPPSEGKTRPQAGSPVDLESLTFPELAQHREHIMRALSEVSAQPDAMTSLAVGASLEPEVRANVDLHQAAVAPAHSIYSGVLYDALGFGSLTPTQRRKAAQSVVVMSGLWGAVGFGDPIPAYRLSMGVDLPGVGKLAGWWRPRLKEALDQRAAGQLVIDCRSSTYAAAYKAPAESTVAVDVVQERGGTRKVVSHFAKHTRGQLVRHLLGLRGPGPRSATELLSSAQTVWPTTELVPASKNKPARLIIVLPEDHSFATSSTS</sequence>
<dbReference type="InterPro" id="IPR005583">
    <property type="entry name" value="YaaA"/>
</dbReference>
<organism evidence="2 3">
    <name type="scientific">Galactobacter caseinivorans</name>
    <dbReference type="NCBI Taxonomy" id="2676123"/>
    <lineage>
        <taxon>Bacteria</taxon>
        <taxon>Bacillati</taxon>
        <taxon>Actinomycetota</taxon>
        <taxon>Actinomycetes</taxon>
        <taxon>Micrococcales</taxon>
        <taxon>Micrococcaceae</taxon>
        <taxon>Galactobacter</taxon>
    </lineage>
</organism>
<dbReference type="EMBL" id="QQXL01000007">
    <property type="protein sequence ID" value="RKW69737.1"/>
    <property type="molecule type" value="Genomic_DNA"/>
</dbReference>
<proteinExistence type="predicted"/>
<dbReference type="PANTHER" id="PTHR30283:SF4">
    <property type="entry name" value="PEROXIDE STRESS RESISTANCE PROTEIN YAAA"/>
    <property type="match status" value="1"/>
</dbReference>
<reference evidence="2 3" key="1">
    <citation type="submission" date="2018-07" db="EMBL/GenBank/DDBJ databases">
        <title>Arthrobacter sp. nov., isolated from raw cow's milk with high bacterial count.</title>
        <authorList>
            <person name="Hahne J."/>
            <person name="Isele D."/>
            <person name="Lipski A."/>
        </authorList>
    </citation>
    <scope>NUCLEOTIDE SEQUENCE [LARGE SCALE GENOMIC DNA]</scope>
    <source>
        <strain evidence="2 3">JZ R-183</strain>
    </source>
</reference>
<dbReference type="GO" id="GO:0033194">
    <property type="term" value="P:response to hydroperoxide"/>
    <property type="evidence" value="ECO:0007669"/>
    <property type="project" value="TreeGrafter"/>
</dbReference>
<dbReference type="RefSeq" id="WP_121485783.1">
    <property type="nucleotide sequence ID" value="NZ_QQXL01000007.1"/>
</dbReference>
<dbReference type="GO" id="GO:0005829">
    <property type="term" value="C:cytosol"/>
    <property type="evidence" value="ECO:0007669"/>
    <property type="project" value="TreeGrafter"/>
</dbReference>
<dbReference type="AlphaFoldDB" id="A0A496PGX9"/>
<evidence type="ECO:0000313" key="3">
    <source>
        <dbReference type="Proteomes" id="UP000273119"/>
    </source>
</evidence>
<feature type="region of interest" description="Disordered" evidence="1">
    <location>
        <begin position="1"/>
        <end position="20"/>
    </location>
</feature>
<name>A0A496PGX9_9MICC</name>
<dbReference type="Proteomes" id="UP000273119">
    <property type="component" value="Unassembled WGS sequence"/>
</dbReference>
<comment type="caution">
    <text evidence="2">The sequence shown here is derived from an EMBL/GenBank/DDBJ whole genome shotgun (WGS) entry which is preliminary data.</text>
</comment>
<protein>
    <submittedName>
        <fullName evidence="2">Peroxide stress protein YaaA</fullName>
    </submittedName>
</protein>
<keyword evidence="3" id="KW-1185">Reference proteome</keyword>
<accession>A0A496PGX9</accession>
<evidence type="ECO:0000256" key="1">
    <source>
        <dbReference type="SAM" id="MobiDB-lite"/>
    </source>
</evidence>
<dbReference type="Pfam" id="PF03883">
    <property type="entry name" value="H2O2_YaaD"/>
    <property type="match status" value="1"/>
</dbReference>